<evidence type="ECO:0000313" key="2">
    <source>
        <dbReference type="EMBL" id="GAG62332.1"/>
    </source>
</evidence>
<name>X0ZWP0_9ZZZZ</name>
<sequence>MICNNPITPFTSKGCNIIKTLVGFIPKYHDLRDLFRLYLDKDYSKKEYEQQFSIRITHLLEKLERVEGMYKKDKEIPEFFWTLLENQRIKLKEL</sequence>
<accession>X0ZWP0</accession>
<dbReference type="GO" id="GO:0017076">
    <property type="term" value="F:purine nucleotide binding"/>
    <property type="evidence" value="ECO:0007669"/>
    <property type="project" value="InterPro"/>
</dbReference>
<dbReference type="Gene3D" id="3.90.228.20">
    <property type="match status" value="1"/>
</dbReference>
<dbReference type="InterPro" id="IPR013035">
    <property type="entry name" value="PEP_carboxykinase_C"/>
</dbReference>
<dbReference type="InterPro" id="IPR035077">
    <property type="entry name" value="PEP_carboxykinase_GTP_C"/>
</dbReference>
<comment type="caution">
    <text evidence="2">The sequence shown here is derived from an EMBL/GenBank/DDBJ whole genome shotgun (WGS) entry which is preliminary data.</text>
</comment>
<feature type="non-terminal residue" evidence="2">
    <location>
        <position position="94"/>
    </location>
</feature>
<feature type="domain" description="Phosphoenolpyruvate carboxykinase C-terminal P-loop" evidence="1">
    <location>
        <begin position="15"/>
        <end position="88"/>
    </location>
</feature>
<evidence type="ECO:0000259" key="1">
    <source>
        <dbReference type="Pfam" id="PF00821"/>
    </source>
</evidence>
<dbReference type="AlphaFoldDB" id="X0ZWP0"/>
<protein>
    <recommendedName>
        <fullName evidence="1">Phosphoenolpyruvate carboxykinase C-terminal P-loop domain-containing protein</fullName>
    </recommendedName>
</protein>
<dbReference type="EMBL" id="BART01006373">
    <property type="protein sequence ID" value="GAG62332.1"/>
    <property type="molecule type" value="Genomic_DNA"/>
</dbReference>
<gene>
    <name evidence="2" type="ORF">S01H4_14525</name>
</gene>
<dbReference type="GO" id="GO:0006094">
    <property type="term" value="P:gluconeogenesis"/>
    <property type="evidence" value="ECO:0007669"/>
    <property type="project" value="InterPro"/>
</dbReference>
<proteinExistence type="predicted"/>
<dbReference type="Pfam" id="PF00821">
    <property type="entry name" value="PEPCK_GTP"/>
    <property type="match status" value="1"/>
</dbReference>
<reference evidence="2" key="1">
    <citation type="journal article" date="2014" name="Front. Microbiol.">
        <title>High frequency of phylogenetically diverse reductive dehalogenase-homologous genes in deep subseafloor sedimentary metagenomes.</title>
        <authorList>
            <person name="Kawai M."/>
            <person name="Futagami T."/>
            <person name="Toyoda A."/>
            <person name="Takaki Y."/>
            <person name="Nishi S."/>
            <person name="Hori S."/>
            <person name="Arai W."/>
            <person name="Tsubouchi T."/>
            <person name="Morono Y."/>
            <person name="Uchiyama I."/>
            <person name="Ito T."/>
            <person name="Fujiyama A."/>
            <person name="Inagaki F."/>
            <person name="Takami H."/>
        </authorList>
    </citation>
    <scope>NUCLEOTIDE SEQUENCE</scope>
    <source>
        <strain evidence="2">Expedition CK06-06</strain>
    </source>
</reference>
<dbReference type="GO" id="GO:0004611">
    <property type="term" value="F:phosphoenolpyruvate carboxykinase activity"/>
    <property type="evidence" value="ECO:0007669"/>
    <property type="project" value="InterPro"/>
</dbReference>
<organism evidence="2">
    <name type="scientific">marine sediment metagenome</name>
    <dbReference type="NCBI Taxonomy" id="412755"/>
    <lineage>
        <taxon>unclassified sequences</taxon>
        <taxon>metagenomes</taxon>
        <taxon>ecological metagenomes</taxon>
    </lineage>
</organism>